<dbReference type="GO" id="GO:0016020">
    <property type="term" value="C:membrane"/>
    <property type="evidence" value="ECO:0007669"/>
    <property type="project" value="UniProtKB-SubCell"/>
</dbReference>
<accession>A0A9J6FYN2</accession>
<dbReference type="Proteomes" id="UP000821853">
    <property type="component" value="Chromosome 2"/>
</dbReference>
<name>A0A9J6FYN2_HAELO</name>
<evidence type="ECO:0000256" key="6">
    <source>
        <dbReference type="SAM" id="Phobius"/>
    </source>
</evidence>
<evidence type="ECO:0000313" key="7">
    <source>
        <dbReference type="EMBL" id="KAH9367979.1"/>
    </source>
</evidence>
<dbReference type="PANTHER" id="PTHR24064">
    <property type="entry name" value="SOLUTE CARRIER FAMILY 22 MEMBER"/>
    <property type="match status" value="1"/>
</dbReference>
<comment type="subcellular location">
    <subcellularLocation>
        <location evidence="1">Membrane</location>
        <topology evidence="1">Multi-pass membrane protein</topology>
    </subcellularLocation>
</comment>
<organism evidence="7 8">
    <name type="scientific">Haemaphysalis longicornis</name>
    <name type="common">Bush tick</name>
    <dbReference type="NCBI Taxonomy" id="44386"/>
    <lineage>
        <taxon>Eukaryota</taxon>
        <taxon>Metazoa</taxon>
        <taxon>Ecdysozoa</taxon>
        <taxon>Arthropoda</taxon>
        <taxon>Chelicerata</taxon>
        <taxon>Arachnida</taxon>
        <taxon>Acari</taxon>
        <taxon>Parasitiformes</taxon>
        <taxon>Ixodida</taxon>
        <taxon>Ixodoidea</taxon>
        <taxon>Ixodidae</taxon>
        <taxon>Haemaphysalinae</taxon>
        <taxon>Haemaphysalis</taxon>
    </lineage>
</organism>
<feature type="transmembrane region" description="Helical" evidence="6">
    <location>
        <begin position="51"/>
        <end position="72"/>
    </location>
</feature>
<feature type="region of interest" description="Disordered" evidence="5">
    <location>
        <begin position="243"/>
        <end position="276"/>
    </location>
</feature>
<dbReference type="VEuPathDB" id="VectorBase:HLOH_056354"/>
<evidence type="ECO:0000256" key="2">
    <source>
        <dbReference type="ARBA" id="ARBA00022692"/>
    </source>
</evidence>
<feature type="transmembrane region" description="Helical" evidence="6">
    <location>
        <begin position="196"/>
        <end position="215"/>
    </location>
</feature>
<feature type="transmembrane region" description="Helical" evidence="6">
    <location>
        <begin position="78"/>
        <end position="97"/>
    </location>
</feature>
<keyword evidence="4 6" id="KW-0472">Membrane</keyword>
<gene>
    <name evidence="7" type="ORF">HPB48_022394</name>
</gene>
<evidence type="ECO:0000256" key="4">
    <source>
        <dbReference type="ARBA" id="ARBA00023136"/>
    </source>
</evidence>
<feature type="compositionally biased region" description="Basic residues" evidence="5">
    <location>
        <begin position="251"/>
        <end position="260"/>
    </location>
</feature>
<comment type="caution">
    <text evidence="7">The sequence shown here is derived from an EMBL/GenBank/DDBJ whole genome shotgun (WGS) entry which is preliminary data.</text>
</comment>
<evidence type="ECO:0000313" key="8">
    <source>
        <dbReference type="Proteomes" id="UP000821853"/>
    </source>
</evidence>
<feature type="transmembrane region" description="Helical" evidence="6">
    <location>
        <begin position="135"/>
        <end position="156"/>
    </location>
</feature>
<keyword evidence="2 6" id="KW-0812">Transmembrane</keyword>
<reference evidence="7 8" key="1">
    <citation type="journal article" date="2020" name="Cell">
        <title>Large-Scale Comparative Analyses of Tick Genomes Elucidate Their Genetic Diversity and Vector Capacities.</title>
        <authorList>
            <consortium name="Tick Genome and Microbiome Consortium (TIGMIC)"/>
            <person name="Jia N."/>
            <person name="Wang J."/>
            <person name="Shi W."/>
            <person name="Du L."/>
            <person name="Sun Y."/>
            <person name="Zhan W."/>
            <person name="Jiang J.F."/>
            <person name="Wang Q."/>
            <person name="Zhang B."/>
            <person name="Ji P."/>
            <person name="Bell-Sakyi L."/>
            <person name="Cui X.M."/>
            <person name="Yuan T.T."/>
            <person name="Jiang B.G."/>
            <person name="Yang W.F."/>
            <person name="Lam T.T."/>
            <person name="Chang Q.C."/>
            <person name="Ding S.J."/>
            <person name="Wang X.J."/>
            <person name="Zhu J.G."/>
            <person name="Ruan X.D."/>
            <person name="Zhao L."/>
            <person name="Wei J.T."/>
            <person name="Ye R.Z."/>
            <person name="Que T.C."/>
            <person name="Du C.H."/>
            <person name="Zhou Y.H."/>
            <person name="Cheng J.X."/>
            <person name="Dai P.F."/>
            <person name="Guo W.B."/>
            <person name="Han X.H."/>
            <person name="Huang E.J."/>
            <person name="Li L.F."/>
            <person name="Wei W."/>
            <person name="Gao Y.C."/>
            <person name="Liu J.Z."/>
            <person name="Shao H.Z."/>
            <person name="Wang X."/>
            <person name="Wang C.C."/>
            <person name="Yang T.C."/>
            <person name="Huo Q.B."/>
            <person name="Li W."/>
            <person name="Chen H.Y."/>
            <person name="Chen S.E."/>
            <person name="Zhou L.G."/>
            <person name="Ni X.B."/>
            <person name="Tian J.H."/>
            <person name="Sheng Y."/>
            <person name="Liu T."/>
            <person name="Pan Y.S."/>
            <person name="Xia L.Y."/>
            <person name="Li J."/>
            <person name="Zhao F."/>
            <person name="Cao W.C."/>
        </authorList>
    </citation>
    <scope>NUCLEOTIDE SEQUENCE [LARGE SCALE GENOMIC DNA]</scope>
    <source>
        <strain evidence="7">HaeL-2018</strain>
    </source>
</reference>
<dbReference type="AlphaFoldDB" id="A0A9J6FYN2"/>
<evidence type="ECO:0000256" key="1">
    <source>
        <dbReference type="ARBA" id="ARBA00004141"/>
    </source>
</evidence>
<evidence type="ECO:0000256" key="3">
    <source>
        <dbReference type="ARBA" id="ARBA00022989"/>
    </source>
</evidence>
<keyword evidence="8" id="KW-1185">Reference proteome</keyword>
<dbReference type="SUPFAM" id="SSF103473">
    <property type="entry name" value="MFS general substrate transporter"/>
    <property type="match status" value="1"/>
</dbReference>
<evidence type="ECO:0000256" key="5">
    <source>
        <dbReference type="SAM" id="MobiDB-lite"/>
    </source>
</evidence>
<protein>
    <submittedName>
        <fullName evidence="7">Uncharacterized protein</fullName>
    </submittedName>
</protein>
<dbReference type="EMBL" id="JABSTR010000004">
    <property type="protein sequence ID" value="KAH9367979.1"/>
    <property type="molecule type" value="Genomic_DNA"/>
</dbReference>
<dbReference type="InterPro" id="IPR036259">
    <property type="entry name" value="MFS_trans_sf"/>
</dbReference>
<proteinExistence type="predicted"/>
<dbReference type="Gene3D" id="1.20.1250.20">
    <property type="entry name" value="MFS general substrate transporter like domains"/>
    <property type="match status" value="1"/>
</dbReference>
<feature type="transmembrane region" description="Helical" evidence="6">
    <location>
        <begin position="109"/>
        <end position="129"/>
    </location>
</feature>
<sequence length="276" mass="30748">MFECARRNGFPLPNTACLLNRVREQAHNNDQECLNDQKKALEDCPIRRRHLIMTLSNFSLIFAFYVAMFSQNPGQGTLFQWVSFSVVLLAYAVMHCLIVRRPLVKVLELCYFMMGVIQSLRALAAYIQPAIVTELLLILSKACVAVALVTSVAYTLELVPTAVRASALLVTFGGGSIGSVCASVFFVLQKVGREDVAFFLAAFLLFLSMASLKYLPRATEVECAKVYTRQESTVRIRAMDHMKRTLDHSKSSKPSKKSAKSTHVQDAPRHGQSPHT</sequence>
<feature type="transmembrane region" description="Helical" evidence="6">
    <location>
        <begin position="168"/>
        <end position="190"/>
    </location>
</feature>
<keyword evidence="3 6" id="KW-1133">Transmembrane helix</keyword>